<dbReference type="Pfam" id="PF04433">
    <property type="entry name" value="SWIRM"/>
    <property type="match status" value="1"/>
</dbReference>
<dbReference type="PROSITE" id="PS00028">
    <property type="entry name" value="ZINC_FINGER_C2H2_1"/>
    <property type="match status" value="1"/>
</dbReference>
<keyword evidence="6" id="KW-1185">Reference proteome</keyword>
<dbReference type="Gene3D" id="3.90.660.10">
    <property type="match status" value="1"/>
</dbReference>
<gene>
    <name evidence="5" type="ORF">HK097_007926</name>
</gene>
<dbReference type="PANTHER" id="PTHR10742:SF386">
    <property type="entry name" value="LYSINE-SPECIFIC HISTONE DEMETHYLASE 1A"/>
    <property type="match status" value="1"/>
</dbReference>
<comment type="similarity">
    <text evidence="1">Belongs to the flavin monoamine oxidase family.</text>
</comment>
<dbReference type="SUPFAM" id="SSF46689">
    <property type="entry name" value="Homeodomain-like"/>
    <property type="match status" value="1"/>
</dbReference>
<evidence type="ECO:0000256" key="2">
    <source>
        <dbReference type="ARBA" id="ARBA00023002"/>
    </source>
</evidence>
<feature type="region of interest" description="Disordered" evidence="3">
    <location>
        <begin position="717"/>
        <end position="795"/>
    </location>
</feature>
<evidence type="ECO:0000313" key="5">
    <source>
        <dbReference type="EMBL" id="KAJ3051101.1"/>
    </source>
</evidence>
<dbReference type="InterPro" id="IPR036388">
    <property type="entry name" value="WH-like_DNA-bd_sf"/>
</dbReference>
<dbReference type="GO" id="GO:0016491">
    <property type="term" value="F:oxidoreductase activity"/>
    <property type="evidence" value="ECO:0007669"/>
    <property type="project" value="UniProtKB-KW"/>
</dbReference>
<dbReference type="PANTHER" id="PTHR10742">
    <property type="entry name" value="FLAVIN MONOAMINE OXIDASE"/>
    <property type="match status" value="1"/>
</dbReference>
<feature type="region of interest" description="Disordered" evidence="3">
    <location>
        <begin position="834"/>
        <end position="892"/>
    </location>
</feature>
<dbReference type="GO" id="GO:0003682">
    <property type="term" value="F:chromatin binding"/>
    <property type="evidence" value="ECO:0007669"/>
    <property type="project" value="TreeGrafter"/>
</dbReference>
<evidence type="ECO:0000313" key="6">
    <source>
        <dbReference type="Proteomes" id="UP001212841"/>
    </source>
</evidence>
<dbReference type="InterPro" id="IPR013087">
    <property type="entry name" value="Znf_C2H2_type"/>
</dbReference>
<dbReference type="SUPFAM" id="SSF51905">
    <property type="entry name" value="FAD/NAD(P)-binding domain"/>
    <property type="match status" value="1"/>
</dbReference>
<dbReference type="EMBL" id="JADGJD010000435">
    <property type="protein sequence ID" value="KAJ3051101.1"/>
    <property type="molecule type" value="Genomic_DNA"/>
</dbReference>
<reference evidence="5" key="1">
    <citation type="submission" date="2020-05" db="EMBL/GenBank/DDBJ databases">
        <title>Phylogenomic resolution of chytrid fungi.</title>
        <authorList>
            <person name="Stajich J.E."/>
            <person name="Amses K."/>
            <person name="Simmons R."/>
            <person name="Seto K."/>
            <person name="Myers J."/>
            <person name="Bonds A."/>
            <person name="Quandt C.A."/>
            <person name="Barry K."/>
            <person name="Liu P."/>
            <person name="Grigoriev I."/>
            <person name="Longcore J.E."/>
            <person name="James T.Y."/>
        </authorList>
    </citation>
    <scope>NUCLEOTIDE SEQUENCE</scope>
    <source>
        <strain evidence="5">JEL0318</strain>
    </source>
</reference>
<evidence type="ECO:0000259" key="4">
    <source>
        <dbReference type="PROSITE" id="PS50934"/>
    </source>
</evidence>
<feature type="region of interest" description="Disordered" evidence="3">
    <location>
        <begin position="664"/>
        <end position="685"/>
    </location>
</feature>
<dbReference type="GO" id="GO:0050660">
    <property type="term" value="F:flavin adenine dinucleotide binding"/>
    <property type="evidence" value="ECO:0007669"/>
    <property type="project" value="TreeGrafter"/>
</dbReference>
<dbReference type="SUPFAM" id="SSF54373">
    <property type="entry name" value="FAD-linked reductases, C-terminal domain"/>
    <property type="match status" value="1"/>
</dbReference>
<sequence length="892" mass="98742">MNAGRTYHFRERRKPKTPIPQTPGKNFYTALDDEHAKAAINCRLPALTMTDLEQESFPDYRTPRTNRKVYLRTRNYICAQWLKTPTERLTLDSLLTSLRNNEIVGVKDDEVVTDAYMFLDRHRHINFGLIPEGKKEDRKEGVSRRPKIVVIGAGIAGVTVARELGNIYGNCDGAVMPEIIILEGRKRVGGRIFTFPLHTKAKGSNTGAGVDLAAQIITGFEGGNPLAPIMKSQLSLPIYHLHSGPDHCPLYDHDGSPVPPQSDTFTNTLFNSILDSACNTIIHNGVPAVITKGKRIRQDPNPDGTSPSLGQMFDYHMERHEQWKGLGAQEVRLVQWHLANLEFANAARLDRTSLQHWDQDDGFEFGGDHAMVKGGYGQLPHAYAFTGTPLDIRFGKVAETISVLPVEESTNEAEVPKGMVKIGCRDGSEFECDAVVVTVPLGVLKNRQVTFDPPLPIWKQTAINNLEMGLFNKLVLVFPRMFWDPKADMFGSLANPVEVGKHKIAGTPDNVKDLSGYAAARGRFFLFWNLYPVTKTPVLVAFISGEAAREMEKESDMTVVKKAMEILAGIFREKGEASVPPPVETIVTRWSRDEFARGSYSYIAKDATGADYDNLAKTVGGKIFWAGEATCRSYPATVHGALLSGFRVASSISDALLGPIQHIADKRKQTPSTTKSPPNTTLCPRGCGHILSQTESIFDHLNTHTKAEAQRAVSLASRIETSPDSTGVASPSATTSNHAKSPTPDGGPAKKRRLDNNEGAEEEVEEIPHIPSAPTGGRKRKEPKSRESPIDGFGLFQQEKTEALKKYMEDNGLVGIAEYNTLVVAWWGQIPVEEKKEYERKEKEQRRKERGMRTSPRAAGRTPQPRSATWFKEGAFKESESDWVSSEEEEGQ</sequence>
<evidence type="ECO:0000256" key="1">
    <source>
        <dbReference type="ARBA" id="ARBA00005995"/>
    </source>
</evidence>
<feature type="domain" description="SWIRM" evidence="4">
    <location>
        <begin position="35"/>
        <end position="136"/>
    </location>
</feature>
<name>A0AAD5SAY1_9FUNG</name>
<feature type="compositionally biased region" description="Low complexity" evidence="3">
    <location>
        <begin position="670"/>
        <end position="681"/>
    </location>
</feature>
<comment type="caution">
    <text evidence="5">The sequence shown here is derived from an EMBL/GenBank/DDBJ whole genome shotgun (WGS) entry which is preliminary data.</text>
</comment>
<keyword evidence="2" id="KW-0560">Oxidoreductase</keyword>
<feature type="compositionally biased region" description="Polar residues" evidence="3">
    <location>
        <begin position="719"/>
        <end position="740"/>
    </location>
</feature>
<dbReference type="Pfam" id="PF01593">
    <property type="entry name" value="Amino_oxidase"/>
    <property type="match status" value="1"/>
</dbReference>
<feature type="compositionally biased region" description="Basic and acidic residues" evidence="3">
    <location>
        <begin position="834"/>
        <end position="847"/>
    </location>
</feature>
<dbReference type="GO" id="GO:0010468">
    <property type="term" value="P:regulation of gene expression"/>
    <property type="evidence" value="ECO:0007669"/>
    <property type="project" value="UniProtKB-ARBA"/>
</dbReference>
<dbReference type="InterPro" id="IPR009057">
    <property type="entry name" value="Homeodomain-like_sf"/>
</dbReference>
<dbReference type="AlphaFoldDB" id="A0AAD5SAY1"/>
<dbReference type="InterPro" id="IPR050281">
    <property type="entry name" value="Flavin_monoamine_oxidase"/>
</dbReference>
<dbReference type="Gene3D" id="3.50.50.60">
    <property type="entry name" value="FAD/NAD(P)-binding domain"/>
    <property type="match status" value="1"/>
</dbReference>
<dbReference type="SUPFAM" id="SSF47095">
    <property type="entry name" value="HMG-box"/>
    <property type="match status" value="1"/>
</dbReference>
<dbReference type="Gene3D" id="1.10.30.10">
    <property type="entry name" value="High mobility group box domain"/>
    <property type="match status" value="1"/>
</dbReference>
<organism evidence="5 6">
    <name type="scientific">Rhizophlyctis rosea</name>
    <dbReference type="NCBI Taxonomy" id="64517"/>
    <lineage>
        <taxon>Eukaryota</taxon>
        <taxon>Fungi</taxon>
        <taxon>Fungi incertae sedis</taxon>
        <taxon>Chytridiomycota</taxon>
        <taxon>Chytridiomycota incertae sedis</taxon>
        <taxon>Chytridiomycetes</taxon>
        <taxon>Rhizophlyctidales</taxon>
        <taxon>Rhizophlyctidaceae</taxon>
        <taxon>Rhizophlyctis</taxon>
    </lineage>
</organism>
<dbReference type="Gene3D" id="1.10.10.10">
    <property type="entry name" value="Winged helix-like DNA-binding domain superfamily/Winged helix DNA-binding domain"/>
    <property type="match status" value="1"/>
</dbReference>
<dbReference type="InterPro" id="IPR002937">
    <property type="entry name" value="Amino_oxidase"/>
</dbReference>
<protein>
    <recommendedName>
        <fullName evidence="4">SWIRM domain-containing protein</fullName>
    </recommendedName>
</protein>
<dbReference type="InterPro" id="IPR007526">
    <property type="entry name" value="SWIRM"/>
</dbReference>
<dbReference type="Proteomes" id="UP001212841">
    <property type="component" value="Unassembled WGS sequence"/>
</dbReference>
<accession>A0AAD5SAY1</accession>
<proteinExistence type="inferred from homology"/>
<dbReference type="PROSITE" id="PS50934">
    <property type="entry name" value="SWIRM"/>
    <property type="match status" value="1"/>
</dbReference>
<evidence type="ECO:0000256" key="3">
    <source>
        <dbReference type="SAM" id="MobiDB-lite"/>
    </source>
</evidence>
<dbReference type="InterPro" id="IPR036188">
    <property type="entry name" value="FAD/NAD-bd_sf"/>
</dbReference>
<dbReference type="GO" id="GO:0006338">
    <property type="term" value="P:chromatin remodeling"/>
    <property type="evidence" value="ECO:0007669"/>
    <property type="project" value="TreeGrafter"/>
</dbReference>
<feature type="region of interest" description="Disordered" evidence="3">
    <location>
        <begin position="1"/>
        <end position="24"/>
    </location>
</feature>
<dbReference type="InterPro" id="IPR036910">
    <property type="entry name" value="HMG_box_dom_sf"/>
</dbReference>